<organism evidence="2 3">
    <name type="scientific">Thermodesulfovibrio aggregans</name>
    <dbReference type="NCBI Taxonomy" id="86166"/>
    <lineage>
        <taxon>Bacteria</taxon>
        <taxon>Pseudomonadati</taxon>
        <taxon>Nitrospirota</taxon>
        <taxon>Thermodesulfovibrionia</taxon>
        <taxon>Thermodesulfovibrionales</taxon>
        <taxon>Thermodesulfovibrionaceae</taxon>
        <taxon>Thermodesulfovibrio</taxon>
    </lineage>
</organism>
<evidence type="ECO:0000313" key="3">
    <source>
        <dbReference type="Proteomes" id="UP000242288"/>
    </source>
</evidence>
<dbReference type="EMBL" id="PNIO01000011">
    <property type="protein sequence ID" value="PMP72298.1"/>
    <property type="molecule type" value="Genomic_DNA"/>
</dbReference>
<feature type="coiled-coil region" evidence="1">
    <location>
        <begin position="73"/>
        <end position="100"/>
    </location>
</feature>
<evidence type="ECO:0000256" key="1">
    <source>
        <dbReference type="SAM" id="Coils"/>
    </source>
</evidence>
<sequence length="103" mass="11673">MPWGDRTGPFGAGPRTGRGLGYCSGFATPGYMNPAPGRGLGRGRGWRCFGGFRGRFRWFWRTPFFGISSREEVDLLREEAEMLRKNLEAVEKRLSELEKGEIK</sequence>
<dbReference type="Pfam" id="PF17253">
    <property type="entry name" value="DUF5320"/>
    <property type="match status" value="1"/>
</dbReference>
<name>A0A2J6WPJ5_9BACT</name>
<keyword evidence="1" id="KW-0175">Coiled coil</keyword>
<gene>
    <name evidence="2" type="ORF">C0186_01815</name>
</gene>
<comment type="caution">
    <text evidence="2">The sequence shown here is derived from an EMBL/GenBank/DDBJ whole genome shotgun (WGS) entry which is preliminary data.</text>
</comment>
<evidence type="ECO:0000313" key="2">
    <source>
        <dbReference type="EMBL" id="PMP72298.1"/>
    </source>
</evidence>
<accession>A0A2J6WPJ5</accession>
<dbReference type="InterPro" id="IPR035205">
    <property type="entry name" value="DUF5320"/>
</dbReference>
<reference evidence="2 3" key="1">
    <citation type="submission" date="2018-01" db="EMBL/GenBank/DDBJ databases">
        <title>Metagenomic assembled genomes from two thermal pools in the Uzon Caldera, Kamchatka, Russia.</title>
        <authorList>
            <person name="Wilkins L."/>
            <person name="Ettinger C."/>
        </authorList>
    </citation>
    <scope>NUCLEOTIDE SEQUENCE [LARGE SCALE GENOMIC DNA]</scope>
    <source>
        <strain evidence="2">ZAV-04</strain>
    </source>
</reference>
<protein>
    <recommendedName>
        <fullName evidence="4">DUF5320 domain-containing protein</fullName>
    </recommendedName>
</protein>
<dbReference type="AlphaFoldDB" id="A0A2J6WPJ5"/>
<evidence type="ECO:0008006" key="4">
    <source>
        <dbReference type="Google" id="ProtNLM"/>
    </source>
</evidence>
<proteinExistence type="predicted"/>
<dbReference type="Proteomes" id="UP000242288">
    <property type="component" value="Unassembled WGS sequence"/>
</dbReference>